<reference evidence="3 4" key="1">
    <citation type="submission" date="2021-03" db="EMBL/GenBank/DDBJ databases">
        <title>Actinoplanes flavus sp. nov., a novel actinomycete isolated from Coconut Palm rhizosphere soil.</title>
        <authorList>
            <person name="Luo X."/>
        </authorList>
    </citation>
    <scope>NUCLEOTIDE SEQUENCE [LARGE SCALE GENOMIC DNA]</scope>
    <source>
        <strain evidence="3 4">NEAU-H7</strain>
    </source>
</reference>
<keyword evidence="3" id="KW-0808">Transferase</keyword>
<dbReference type="Pfam" id="PF13649">
    <property type="entry name" value="Methyltransf_25"/>
    <property type="match status" value="1"/>
</dbReference>
<accession>A0ABS3UD81</accession>
<keyword evidence="1" id="KW-0472">Membrane</keyword>
<evidence type="ECO:0000313" key="4">
    <source>
        <dbReference type="Proteomes" id="UP000679690"/>
    </source>
</evidence>
<name>A0ABS3UD81_9ACTN</name>
<evidence type="ECO:0000256" key="1">
    <source>
        <dbReference type="SAM" id="Phobius"/>
    </source>
</evidence>
<proteinExistence type="predicted"/>
<keyword evidence="1" id="KW-0812">Transmembrane</keyword>
<comment type="caution">
    <text evidence="3">The sequence shown here is derived from an EMBL/GenBank/DDBJ whole genome shotgun (WGS) entry which is preliminary data.</text>
</comment>
<dbReference type="Gene3D" id="3.40.50.150">
    <property type="entry name" value="Vaccinia Virus protein VP39"/>
    <property type="match status" value="1"/>
</dbReference>
<evidence type="ECO:0000259" key="2">
    <source>
        <dbReference type="Pfam" id="PF13649"/>
    </source>
</evidence>
<dbReference type="InterPro" id="IPR041698">
    <property type="entry name" value="Methyltransf_25"/>
</dbReference>
<protein>
    <submittedName>
        <fullName evidence="3">Methyltransferase domain-containing protein</fullName>
    </submittedName>
</protein>
<dbReference type="Proteomes" id="UP000679690">
    <property type="component" value="Unassembled WGS sequence"/>
</dbReference>
<feature type="domain" description="Methyltransferase" evidence="2">
    <location>
        <begin position="2"/>
        <end position="99"/>
    </location>
</feature>
<keyword evidence="4" id="KW-1185">Reference proteome</keyword>
<gene>
    <name evidence="3" type="ORF">J5X75_04285</name>
</gene>
<organism evidence="3 4">
    <name type="scientific">Actinoplanes flavus</name>
    <dbReference type="NCBI Taxonomy" id="2820290"/>
    <lineage>
        <taxon>Bacteria</taxon>
        <taxon>Bacillati</taxon>
        <taxon>Actinomycetota</taxon>
        <taxon>Actinomycetes</taxon>
        <taxon>Micromonosporales</taxon>
        <taxon>Micromonosporaceae</taxon>
        <taxon>Actinoplanes</taxon>
    </lineage>
</organism>
<evidence type="ECO:0000313" key="3">
    <source>
        <dbReference type="EMBL" id="MBO3736737.1"/>
    </source>
</evidence>
<dbReference type="InterPro" id="IPR029063">
    <property type="entry name" value="SAM-dependent_MTases_sf"/>
</dbReference>
<feature type="transmembrane region" description="Helical" evidence="1">
    <location>
        <begin position="90"/>
        <end position="112"/>
    </location>
</feature>
<dbReference type="EMBL" id="JAGFNS010000002">
    <property type="protein sequence ID" value="MBO3736737.1"/>
    <property type="molecule type" value="Genomic_DNA"/>
</dbReference>
<dbReference type="CDD" id="cd02440">
    <property type="entry name" value="AdoMet_MTases"/>
    <property type="match status" value="1"/>
</dbReference>
<keyword evidence="1" id="KW-1133">Transmembrane helix</keyword>
<dbReference type="SUPFAM" id="SSF53335">
    <property type="entry name" value="S-adenosyl-L-methionine-dependent methyltransferases"/>
    <property type="match status" value="1"/>
</dbReference>
<dbReference type="GO" id="GO:0008168">
    <property type="term" value="F:methyltransferase activity"/>
    <property type="evidence" value="ECO:0007669"/>
    <property type="project" value="UniProtKB-KW"/>
</dbReference>
<sequence length="155" mass="16688">MIELGPGGGAITDALHERLTTVDTLLAVERNPAMAAHLSTTRSWLKVIAGDAADLPSLAARAGHPRADLIISALPWSIIPDADQRNLLTAIINVLNPGGVLATVLTMPVLYLPIVRQLRRRLGESFTSVTHRTVWRNLPPARLYISRGPLSPGAR</sequence>
<dbReference type="GO" id="GO:0032259">
    <property type="term" value="P:methylation"/>
    <property type="evidence" value="ECO:0007669"/>
    <property type="project" value="UniProtKB-KW"/>
</dbReference>
<dbReference type="RefSeq" id="WP_208465950.1">
    <property type="nucleotide sequence ID" value="NZ_JAGFNS010000002.1"/>
</dbReference>
<keyword evidence="3" id="KW-0489">Methyltransferase</keyword>